<dbReference type="SUPFAM" id="SSF53098">
    <property type="entry name" value="Ribonuclease H-like"/>
    <property type="match status" value="1"/>
</dbReference>
<feature type="domain" description="DDE" evidence="1">
    <location>
        <begin position="338"/>
        <end position="441"/>
    </location>
</feature>
<gene>
    <name evidence="2" type="ORF">NMU03_09390</name>
</gene>
<name>A0ABY5HXX2_9FIRM</name>
<proteinExistence type="predicted"/>
<dbReference type="InterPro" id="IPR032874">
    <property type="entry name" value="DDE_dom"/>
</dbReference>
<accession>A0ABY5HXX2</accession>
<dbReference type="InterPro" id="IPR024064">
    <property type="entry name" value="FdhE-like_sf"/>
</dbReference>
<dbReference type="SUPFAM" id="SSF144020">
    <property type="entry name" value="FdhE-like"/>
    <property type="match status" value="1"/>
</dbReference>
<evidence type="ECO:0000259" key="1">
    <source>
        <dbReference type="Pfam" id="PF13610"/>
    </source>
</evidence>
<dbReference type="InterPro" id="IPR012337">
    <property type="entry name" value="RNaseH-like_sf"/>
</dbReference>
<dbReference type="Pfam" id="PF13610">
    <property type="entry name" value="DDE_Tnp_IS240"/>
    <property type="match status" value="1"/>
</dbReference>
<keyword evidence="3" id="KW-1185">Reference proteome</keyword>
<dbReference type="RefSeq" id="WP_290137902.1">
    <property type="nucleotide sequence ID" value="NZ_CP101620.1"/>
</dbReference>
<evidence type="ECO:0000313" key="2">
    <source>
        <dbReference type="EMBL" id="UTY37928.1"/>
    </source>
</evidence>
<reference evidence="2" key="1">
    <citation type="submission" date="2022-07" db="EMBL/GenBank/DDBJ databases">
        <title>Faecal culturing of patients with breast cancer.</title>
        <authorList>
            <person name="Teng N.M.Y."/>
            <person name="Kiu R."/>
            <person name="Evans R."/>
            <person name="Baker D.J."/>
            <person name="Zenner C."/>
            <person name="Robinson S.D."/>
            <person name="Hall L.J."/>
        </authorList>
    </citation>
    <scope>NUCLEOTIDE SEQUENCE</scope>
    <source>
        <strain evidence="2">LH1062</strain>
    </source>
</reference>
<sequence>MNTITHILNNLNSFSKSNFKFSKYIDFFQLINSIPHSVEYHLNSSDFIYHLEQVTIHLDWMIDFFDKHINPSLKKEFKKLKKSNKNDHTIPYADFKIDEPPVFKKEAPVQLSFEDILRNALKDGRPIKPVNRRNNNFDFKGVCPFCGAPHEYIYDNNGRGQFMCKVCCQTFSLKISLSGETGIFCPHCGKKLDMKHDRQGYLVFVCPSMKCPYYIKNKKLVDEGKGEHLLTSSNQYRLRYHYRDFKFNLDNLKKAEENITTPVNLSRIHFDHRILGLALTYYVNYGLSSRKTALIIREVHGFKISHQTVINYATTVSRLVKPLVDRYPYRLGSILSGDETYIKIRGKNHYVFFWSDPKTKIITSYTIYPVRDTKCACTSIYECLSHYSEIPDDMTLITDGNPIYNAAQVFFEINGIKFDLHQVIGVKNLDEESQKYRPFKQIEERLNRTYKQNYQGTNGYDRLECANSYMVLFVCFFNFLRRHSALNYKTPVDDGLFKKDMLMPDRWLQLIEYSSQYHAA</sequence>
<dbReference type="EMBL" id="CP101620">
    <property type="protein sequence ID" value="UTY37928.1"/>
    <property type="molecule type" value="Genomic_DNA"/>
</dbReference>
<organism evidence="2 3">
    <name type="scientific">Allocoprobacillus halotolerans</name>
    <dbReference type="NCBI Taxonomy" id="2944914"/>
    <lineage>
        <taxon>Bacteria</taxon>
        <taxon>Bacillati</taxon>
        <taxon>Bacillota</taxon>
        <taxon>Erysipelotrichia</taxon>
        <taxon>Erysipelotrichales</taxon>
        <taxon>Erysipelotrichaceae</taxon>
        <taxon>Allocoprobacillus</taxon>
    </lineage>
</organism>
<dbReference type="Proteomes" id="UP001060112">
    <property type="component" value="Chromosome"/>
</dbReference>
<evidence type="ECO:0000313" key="3">
    <source>
        <dbReference type="Proteomes" id="UP001060112"/>
    </source>
</evidence>
<protein>
    <submittedName>
        <fullName evidence="2">DDE-type integrase/transposase/recombinase</fullName>
    </submittedName>
</protein>